<dbReference type="RefSeq" id="XP_056687841.1">
    <property type="nucleotide sequence ID" value="XM_056831863.1"/>
</dbReference>
<evidence type="ECO:0000313" key="8">
    <source>
        <dbReference type="RefSeq" id="XP_056687841.1"/>
    </source>
</evidence>
<feature type="domain" description="NB-ARC" evidence="4">
    <location>
        <begin position="324"/>
        <end position="473"/>
    </location>
</feature>
<dbReference type="InterPro" id="IPR027417">
    <property type="entry name" value="P-loop_NTPase"/>
</dbReference>
<dbReference type="SUPFAM" id="SSF52540">
    <property type="entry name" value="P-loop containing nucleoside triphosphate hydrolases"/>
    <property type="match status" value="1"/>
</dbReference>
<dbReference type="InterPro" id="IPR058922">
    <property type="entry name" value="WHD_DRP"/>
</dbReference>
<dbReference type="PANTHER" id="PTHR33463:SF209">
    <property type="entry name" value="DISEASE RESISTANCE PROTEIN RPS2-LIKE"/>
    <property type="match status" value="1"/>
</dbReference>
<sequence length="1142" mass="130240">MHVYGFGYDSKTRDLRVVRVSYIHLGSGLDGISPKAEVYSVKSGVWKWVSADDVSTCIAEEMWSRLSNLCKGVFIGLDSIGMTRRIRRSRTIVCCCLMLRKGGLGRWIEFPLALLEVCPLVLEILEVMGLLSMNHDEMDGDQFEIWIQKEYGVVDSWTSYFNSERKKRRHHLYMTSVFAKVDGGRRLILVPLLGWTVVLDEDDIDNSEGENNSHLDAIRARMGRVLLLCNQMMKFCRERYRFAYRWGKFYQCSKETLPLFLNRCHQHQQLSSSHLCLWRFIIQLLRPFNVKIEKVDKLIEKYNPVVKGYRWSHSDVVHETRGNDIKNIWDCISQKNGVRVVCIHGIAGVGKTAVAQAVCNKALFDVQETFGYVIWVEAEYEIQLKSFQEKMMKKLNIELIDTDDDKDRAIKIRDEFVPRKKCLVIIDFLWEDFTLRDIGIPLEEAKSGVVCKVILTSRSKFTCSRIPKDEYCEIKPLCGGWEFFKRSLDSSLLNLEGEAGELMKKAVEGCGGLPSEIIMLASHMRGKHCQSSSEIASSLKKMLSSRTKSAPSNDAHLTRLKYSYERLENATYRHCFLYCAFYPKGFPIEEEQLIDNWLWEGLLDEYIMSPEEKREQGKDVLMALKSARLIEKADSGGTREAVKMLSFLHDMAVNIMIEQRLGVLISAGNDLREFPPIDDQKGEIQLASFMHNKLGVLKTQPNCPKLSKLLLQNNPLHLFSDSFFTGIPNLKILDLSHTNIFNLSSSVCNLKLLQVLRLRYCLNLRSLPPLSNLEELIVLDLFGTPLAELPLGMERLTKLKRLDLSHTKITKFQAGLLSTLESLQELILMMNDAEAYSWRSEQTISCSGEAFVEELACLDGLRVLELNFFNKEVFNEYMKAIQCTTSRSHAPRFKFCVGGFNTDGNLGENSIAFIDGYPVDQQLPEGTLELYLSGCSGSGSGSSSSSIGPNNTLEKTGIDFQNLKVLNLFDCSSLTYLFSFEMLHCLQSLEKIHVRNCWSLSMIIKPSVSSDPRTDISCRLLKIQELILIDLPMLESICPEQYTLEGPEFRRFSVWNCDKLERLPVVVSSEKIKLRANSSRLAGSCYIHEEANIPTDTVSFVRTKIPESLQPTPNYAQTSYYWRKVVAESRKKAQISIGVLFF</sequence>
<organism evidence="7 8">
    <name type="scientific">Spinacia oleracea</name>
    <name type="common">Spinach</name>
    <dbReference type="NCBI Taxonomy" id="3562"/>
    <lineage>
        <taxon>Eukaryota</taxon>
        <taxon>Viridiplantae</taxon>
        <taxon>Streptophyta</taxon>
        <taxon>Embryophyta</taxon>
        <taxon>Tracheophyta</taxon>
        <taxon>Spermatophyta</taxon>
        <taxon>Magnoliopsida</taxon>
        <taxon>eudicotyledons</taxon>
        <taxon>Gunneridae</taxon>
        <taxon>Pentapetalae</taxon>
        <taxon>Caryophyllales</taxon>
        <taxon>Chenopodiaceae</taxon>
        <taxon>Chenopodioideae</taxon>
        <taxon>Anserineae</taxon>
        <taxon>Spinacia</taxon>
    </lineage>
</organism>
<dbReference type="PRINTS" id="PR00364">
    <property type="entry name" value="DISEASERSIST"/>
</dbReference>
<dbReference type="Pfam" id="PF23247">
    <property type="entry name" value="LRR_RPS2"/>
    <property type="match status" value="1"/>
</dbReference>
<evidence type="ECO:0000259" key="6">
    <source>
        <dbReference type="Pfam" id="PF23559"/>
    </source>
</evidence>
<dbReference type="Pfam" id="PF23559">
    <property type="entry name" value="WHD_DRP"/>
    <property type="match status" value="1"/>
</dbReference>
<dbReference type="Gene3D" id="3.80.10.10">
    <property type="entry name" value="Ribonuclease Inhibitor"/>
    <property type="match status" value="2"/>
</dbReference>
<evidence type="ECO:0000259" key="5">
    <source>
        <dbReference type="Pfam" id="PF23247"/>
    </source>
</evidence>
<dbReference type="Gene3D" id="3.40.50.300">
    <property type="entry name" value="P-loop containing nucleotide triphosphate hydrolases"/>
    <property type="match status" value="1"/>
</dbReference>
<feature type="domain" description="Disease resistance protein winged helix" evidence="6">
    <location>
        <begin position="582"/>
        <end position="652"/>
    </location>
</feature>
<keyword evidence="3" id="KW-0611">Plant defense</keyword>
<evidence type="ECO:0000256" key="3">
    <source>
        <dbReference type="ARBA" id="ARBA00022821"/>
    </source>
</evidence>
<dbReference type="PANTHER" id="PTHR33463">
    <property type="entry name" value="NB-ARC DOMAIN-CONTAINING PROTEIN-RELATED"/>
    <property type="match status" value="1"/>
</dbReference>
<dbReference type="InterPro" id="IPR050905">
    <property type="entry name" value="Plant_NBS-LRR"/>
</dbReference>
<accession>A0ABM3QWT9</accession>
<reference evidence="7" key="1">
    <citation type="journal article" date="2021" name="Nat. Commun.">
        <title>Genomic analyses provide insights into spinach domestication and the genetic basis of agronomic traits.</title>
        <authorList>
            <person name="Cai X."/>
            <person name="Sun X."/>
            <person name="Xu C."/>
            <person name="Sun H."/>
            <person name="Wang X."/>
            <person name="Ge C."/>
            <person name="Zhang Z."/>
            <person name="Wang Q."/>
            <person name="Fei Z."/>
            <person name="Jiao C."/>
            <person name="Wang Q."/>
        </authorList>
    </citation>
    <scope>NUCLEOTIDE SEQUENCE [LARGE SCALE GENOMIC DNA]</scope>
    <source>
        <strain evidence="7">cv. Varoflay</strain>
    </source>
</reference>
<dbReference type="SUPFAM" id="SSF52058">
    <property type="entry name" value="L domain-like"/>
    <property type="match status" value="1"/>
</dbReference>
<dbReference type="InterPro" id="IPR032675">
    <property type="entry name" value="LRR_dom_sf"/>
</dbReference>
<evidence type="ECO:0000256" key="2">
    <source>
        <dbReference type="ARBA" id="ARBA00022614"/>
    </source>
</evidence>
<dbReference type="InterPro" id="IPR001611">
    <property type="entry name" value="Leu-rich_rpt"/>
</dbReference>
<dbReference type="Pfam" id="PF13855">
    <property type="entry name" value="LRR_8"/>
    <property type="match status" value="1"/>
</dbReference>
<keyword evidence="2" id="KW-0433">Leucine-rich repeat</keyword>
<dbReference type="InterPro" id="IPR057135">
    <property type="entry name" value="At4g27190-like_LRR"/>
</dbReference>
<reference evidence="8" key="2">
    <citation type="submission" date="2025-08" db="UniProtKB">
        <authorList>
            <consortium name="RefSeq"/>
        </authorList>
    </citation>
    <scope>IDENTIFICATION</scope>
    <source>
        <tissue evidence="8">Leaf</tissue>
    </source>
</reference>
<keyword evidence="7" id="KW-1185">Reference proteome</keyword>
<dbReference type="Pfam" id="PF00931">
    <property type="entry name" value="NB-ARC"/>
    <property type="match status" value="1"/>
</dbReference>
<evidence type="ECO:0000313" key="7">
    <source>
        <dbReference type="Proteomes" id="UP000813463"/>
    </source>
</evidence>
<feature type="domain" description="Disease resistance protein At4g27190-like leucine-rich repeats" evidence="5">
    <location>
        <begin position="959"/>
        <end position="1063"/>
    </location>
</feature>
<proteinExistence type="inferred from homology"/>
<name>A0ABM3QWT9_SPIOL</name>
<evidence type="ECO:0000259" key="4">
    <source>
        <dbReference type="Pfam" id="PF00931"/>
    </source>
</evidence>
<comment type="similarity">
    <text evidence="1">Belongs to the disease resistance NB-LRR family.</text>
</comment>
<protein>
    <submittedName>
        <fullName evidence="8">Probable disease resistance protein At4g27220</fullName>
    </submittedName>
</protein>
<dbReference type="GeneID" id="110777688"/>
<dbReference type="InterPro" id="IPR036388">
    <property type="entry name" value="WH-like_DNA-bd_sf"/>
</dbReference>
<dbReference type="Gene3D" id="1.10.10.10">
    <property type="entry name" value="Winged helix-like DNA-binding domain superfamily/Winged helix DNA-binding domain"/>
    <property type="match status" value="1"/>
</dbReference>
<dbReference type="InterPro" id="IPR002182">
    <property type="entry name" value="NB-ARC"/>
</dbReference>
<gene>
    <name evidence="8" type="primary">LOC110777688</name>
</gene>
<evidence type="ECO:0000256" key="1">
    <source>
        <dbReference type="ARBA" id="ARBA00008894"/>
    </source>
</evidence>
<dbReference type="Proteomes" id="UP000813463">
    <property type="component" value="Chromosome 6"/>
</dbReference>